<evidence type="ECO:0000256" key="1">
    <source>
        <dbReference type="SAM" id="MobiDB-lite"/>
    </source>
</evidence>
<dbReference type="InterPro" id="IPR016181">
    <property type="entry name" value="Acyl_CoA_acyltransferase"/>
</dbReference>
<organism evidence="2 3">
    <name type="scientific">Krasilnikovia cinnamomea</name>
    <dbReference type="NCBI Taxonomy" id="349313"/>
    <lineage>
        <taxon>Bacteria</taxon>
        <taxon>Bacillati</taxon>
        <taxon>Actinomycetota</taxon>
        <taxon>Actinomycetes</taxon>
        <taxon>Micromonosporales</taxon>
        <taxon>Micromonosporaceae</taxon>
        <taxon>Krasilnikovia</taxon>
    </lineage>
</organism>
<evidence type="ECO:0000313" key="2">
    <source>
        <dbReference type="EMBL" id="RZU49363.1"/>
    </source>
</evidence>
<gene>
    <name evidence="2" type="ORF">EV385_1113</name>
</gene>
<protein>
    <submittedName>
        <fullName evidence="2">Uncharacterized protein</fullName>
    </submittedName>
</protein>
<keyword evidence="3" id="KW-1185">Reference proteome</keyword>
<dbReference type="SUPFAM" id="SSF55729">
    <property type="entry name" value="Acyl-CoA N-acyltransferases (Nat)"/>
    <property type="match status" value="1"/>
</dbReference>
<feature type="compositionally biased region" description="Basic and acidic residues" evidence="1">
    <location>
        <begin position="256"/>
        <end position="273"/>
    </location>
</feature>
<dbReference type="Gene3D" id="3.40.630.30">
    <property type="match status" value="1"/>
</dbReference>
<dbReference type="EMBL" id="SHKY01000001">
    <property type="protein sequence ID" value="RZU49363.1"/>
    <property type="molecule type" value="Genomic_DNA"/>
</dbReference>
<comment type="caution">
    <text evidence="2">The sequence shown here is derived from an EMBL/GenBank/DDBJ whole genome shotgun (WGS) entry which is preliminary data.</text>
</comment>
<reference evidence="2 3" key="1">
    <citation type="submission" date="2019-02" db="EMBL/GenBank/DDBJ databases">
        <title>Sequencing the genomes of 1000 actinobacteria strains.</title>
        <authorList>
            <person name="Klenk H.-P."/>
        </authorList>
    </citation>
    <scope>NUCLEOTIDE SEQUENCE [LARGE SCALE GENOMIC DNA]</scope>
    <source>
        <strain evidence="2 3">DSM 45162</strain>
    </source>
</reference>
<accession>A0A4Q7ZGQ0</accession>
<sequence length="273" mass="30219">MSYALDDDTLRELCAVALSEHASENRFVALALATHDPLADIARTVERIVFEESFGLDEAAMIAEYTPYEEQSYFFLVLDRETGMPAGAARAIEGGGKTLDDAPDLIGVSLSEIVETHGMHDGGKIWDYATLAVLPRYRADRNGLTVSSMLYRSFINAGHRWDVRHVVCMLDSAAFRNLDMLGVRFIPMAGSTPFEYLGSPANRALYIPFEEIARSMGDMAELLSQPEVPDANGRRRPGARRLTQRLAAQVSSGDGLDPHIDMPGFERRQHPRS</sequence>
<evidence type="ECO:0000313" key="3">
    <source>
        <dbReference type="Proteomes" id="UP000292564"/>
    </source>
</evidence>
<dbReference type="OrthoDB" id="5177648at2"/>
<dbReference type="RefSeq" id="WP_130508455.1">
    <property type="nucleotide sequence ID" value="NZ_SHKY01000001.1"/>
</dbReference>
<name>A0A4Q7ZGQ0_9ACTN</name>
<proteinExistence type="predicted"/>
<feature type="region of interest" description="Disordered" evidence="1">
    <location>
        <begin position="248"/>
        <end position="273"/>
    </location>
</feature>
<dbReference type="AlphaFoldDB" id="A0A4Q7ZGQ0"/>
<dbReference type="Proteomes" id="UP000292564">
    <property type="component" value="Unassembled WGS sequence"/>
</dbReference>